<keyword evidence="11" id="KW-0482">Metalloprotease</keyword>
<evidence type="ECO:0000259" key="18">
    <source>
        <dbReference type="PROSITE" id="PS52035"/>
    </source>
</evidence>
<dbReference type="InterPro" id="IPR057246">
    <property type="entry name" value="CARBOXYPEPT_ZN_1"/>
</dbReference>
<evidence type="ECO:0000256" key="11">
    <source>
        <dbReference type="ARBA" id="ARBA00023049"/>
    </source>
</evidence>
<sequence length="383" mass="43292">KDEAQLALIKDMEEMLDFWRGVTDVATPVDVRVPFHSLQSVKRHLESLELEYLVMIQDLQVMLDEEKLEMESAARVAEPRNTESFDFSRYHTISEIYSFQDMLVAENPNLVSKIVIGQSYQGRPLNVLKFSTGGTNRPAIWIDTGIHSREWVTQASGTWFAKKIASDYGRDSALTAILDKMDIFVEIVTNPDGFYFTHNSNRMWRKTRKPNPGSSCVGVDPNRNWDAGFGGAGASGNPCSETYRGEKAHSEPEVKSIVDFVKSHGNFKAFVSIHSYSQMLLYPYGYTTTPVKDQAEGSCAITDLASLYGTRYRYGSIINTIYQASGGTIDWTYNQGIKYSYTFELRDTGRYGFILPANQIIPTAQETWLALMAIMDHTFKNPY</sequence>
<keyword evidence="9" id="KW-0378">Hydrolase</keyword>
<evidence type="ECO:0000256" key="13">
    <source>
        <dbReference type="ARBA" id="ARBA00023157"/>
    </source>
</evidence>
<dbReference type="PROSITE" id="PS52035">
    <property type="entry name" value="PEPTIDASE_M14"/>
    <property type="match status" value="1"/>
</dbReference>
<keyword evidence="13" id="KW-1015">Disulfide bond</keyword>
<evidence type="ECO:0000256" key="6">
    <source>
        <dbReference type="ARBA" id="ARBA00022670"/>
    </source>
</evidence>
<evidence type="ECO:0000256" key="14">
    <source>
        <dbReference type="ARBA" id="ARBA00036253"/>
    </source>
</evidence>
<evidence type="ECO:0000256" key="15">
    <source>
        <dbReference type="ARBA" id="ARBA00039144"/>
    </source>
</evidence>
<dbReference type="EC" id="3.4.17.1" evidence="15"/>
<evidence type="ECO:0000256" key="5">
    <source>
        <dbReference type="ARBA" id="ARBA00022645"/>
    </source>
</evidence>
<dbReference type="AlphaFoldDB" id="A0AAQ4PNG1"/>
<dbReference type="PRINTS" id="PR00765">
    <property type="entry name" value="CRBOXYPTASEA"/>
</dbReference>
<dbReference type="Ensembl" id="ENSGACT00000043165.1">
    <property type="protein sequence ID" value="ENSGACP00000039361.1"/>
    <property type="gene ID" value="ENSGACG00000009214.2"/>
</dbReference>
<dbReference type="PROSITE" id="PS00132">
    <property type="entry name" value="CARBOXYPEPT_ZN_1"/>
    <property type="match status" value="1"/>
</dbReference>
<keyword evidence="6" id="KW-0645">Protease</keyword>
<evidence type="ECO:0000256" key="9">
    <source>
        <dbReference type="ARBA" id="ARBA00022801"/>
    </source>
</evidence>
<keyword evidence="5" id="KW-0121">Carboxypeptidase</keyword>
<dbReference type="SMART" id="SM00631">
    <property type="entry name" value="Zn_pept"/>
    <property type="match status" value="1"/>
</dbReference>
<evidence type="ECO:0000256" key="10">
    <source>
        <dbReference type="ARBA" id="ARBA00022833"/>
    </source>
</evidence>
<dbReference type="PANTHER" id="PTHR11705:SF94">
    <property type="entry name" value="CARBOXYPEPTIDASE A1"/>
    <property type="match status" value="1"/>
</dbReference>
<dbReference type="Pfam" id="PF02244">
    <property type="entry name" value="Propep_M14"/>
    <property type="match status" value="1"/>
</dbReference>
<feature type="domain" description="Peptidase M14" evidence="18">
    <location>
        <begin position="89"/>
        <end position="378"/>
    </location>
</feature>
<dbReference type="GeneTree" id="ENSGT00940000158082"/>
<feature type="active site" description="Proton donor/acceptor" evidence="17">
    <location>
        <position position="344"/>
    </location>
</feature>
<evidence type="ECO:0000256" key="4">
    <source>
        <dbReference type="ARBA" id="ARBA00022525"/>
    </source>
</evidence>
<dbReference type="Gene3D" id="3.30.70.340">
    <property type="entry name" value="Metallocarboxypeptidase-like"/>
    <property type="match status" value="1"/>
</dbReference>
<dbReference type="FunFam" id="3.40.630.10:FF:000132">
    <property type="entry name" value="Carboxypeptidase A1"/>
    <property type="match status" value="1"/>
</dbReference>
<dbReference type="InterPro" id="IPR000834">
    <property type="entry name" value="Peptidase_M14"/>
</dbReference>
<comment type="cofactor">
    <cofactor evidence="1">
        <name>Zn(2+)</name>
        <dbReference type="ChEBI" id="CHEBI:29105"/>
    </cofactor>
</comment>
<evidence type="ECO:0000256" key="12">
    <source>
        <dbReference type="ARBA" id="ARBA00023145"/>
    </source>
</evidence>
<keyword evidence="7" id="KW-0479">Metal-binding</keyword>
<evidence type="ECO:0000256" key="8">
    <source>
        <dbReference type="ARBA" id="ARBA00022729"/>
    </source>
</evidence>
<keyword evidence="8" id="KW-0732">Signal</keyword>
<dbReference type="FunFam" id="3.30.70.340:FF:000001">
    <property type="entry name" value="Carboxypeptidase A5"/>
    <property type="match status" value="1"/>
</dbReference>
<keyword evidence="4" id="KW-0964">Secreted</keyword>
<dbReference type="Proteomes" id="UP000007635">
    <property type="component" value="Chromosome XIX"/>
</dbReference>
<dbReference type="SUPFAM" id="SSF53187">
    <property type="entry name" value="Zn-dependent exopeptidases"/>
    <property type="match status" value="1"/>
</dbReference>
<dbReference type="SUPFAM" id="SSF54897">
    <property type="entry name" value="Protease propeptides/inhibitors"/>
    <property type="match status" value="1"/>
</dbReference>
<evidence type="ECO:0000313" key="19">
    <source>
        <dbReference type="Ensembl" id="ENSGACP00000039361.1"/>
    </source>
</evidence>
<dbReference type="InterPro" id="IPR003146">
    <property type="entry name" value="M14A_act_pep"/>
</dbReference>
<protein>
    <recommendedName>
        <fullName evidence="16">Carboxypeptidase A1</fullName>
        <ecNumber evidence="15">3.4.17.1</ecNumber>
    </recommendedName>
</protein>
<reference evidence="19 20" key="1">
    <citation type="journal article" date="2021" name="G3 (Bethesda)">
        <title>Improved contiguity of the threespine stickleback genome using long-read sequencing.</title>
        <authorList>
            <person name="Nath S."/>
            <person name="Shaw D.E."/>
            <person name="White M.A."/>
        </authorList>
    </citation>
    <scope>NUCLEOTIDE SEQUENCE [LARGE SCALE GENOMIC DNA]</scope>
    <source>
        <strain evidence="19 20">Lake Benthic</strain>
    </source>
</reference>
<dbReference type="GO" id="GO:0005615">
    <property type="term" value="C:extracellular space"/>
    <property type="evidence" value="ECO:0007669"/>
    <property type="project" value="TreeGrafter"/>
</dbReference>
<dbReference type="GO" id="GO:0006508">
    <property type="term" value="P:proteolysis"/>
    <property type="evidence" value="ECO:0007669"/>
    <property type="project" value="UniProtKB-KW"/>
</dbReference>
<dbReference type="InterPro" id="IPR057247">
    <property type="entry name" value="CARBOXYPEPT_ZN_2"/>
</dbReference>
<reference evidence="19" key="3">
    <citation type="submission" date="2025-09" db="UniProtKB">
        <authorList>
            <consortium name="Ensembl"/>
        </authorList>
    </citation>
    <scope>IDENTIFICATION</scope>
</reference>
<dbReference type="GO" id="GO:0004181">
    <property type="term" value="F:metallocarboxypeptidase activity"/>
    <property type="evidence" value="ECO:0007669"/>
    <property type="project" value="UniProtKB-EC"/>
</dbReference>
<evidence type="ECO:0000256" key="1">
    <source>
        <dbReference type="ARBA" id="ARBA00001947"/>
    </source>
</evidence>
<comment type="catalytic activity">
    <reaction evidence="14">
        <text>Release of a C-terminal amino acid, but little or no action with -Asp, -Glu, -Arg, -Lys or -Pro.</text>
        <dbReference type="EC" id="3.4.17.1"/>
    </reaction>
</comment>
<reference evidence="19" key="2">
    <citation type="submission" date="2025-08" db="UniProtKB">
        <authorList>
            <consortium name="Ensembl"/>
        </authorList>
    </citation>
    <scope>IDENTIFICATION</scope>
</reference>
<name>A0AAQ4PNG1_GASAC</name>
<dbReference type="Gene3D" id="3.40.630.10">
    <property type="entry name" value="Zn peptidases"/>
    <property type="match status" value="1"/>
</dbReference>
<evidence type="ECO:0000256" key="3">
    <source>
        <dbReference type="ARBA" id="ARBA00005988"/>
    </source>
</evidence>
<dbReference type="GO" id="GO:0008270">
    <property type="term" value="F:zinc ion binding"/>
    <property type="evidence" value="ECO:0007669"/>
    <property type="project" value="InterPro"/>
</dbReference>
<dbReference type="InterPro" id="IPR034248">
    <property type="entry name" value="CPA_M14_CPD"/>
</dbReference>
<dbReference type="PROSITE" id="PS00133">
    <property type="entry name" value="CARBOXYPEPT_ZN_2"/>
    <property type="match status" value="1"/>
</dbReference>
<keyword evidence="10" id="KW-0862">Zinc</keyword>
<evidence type="ECO:0000256" key="16">
    <source>
        <dbReference type="ARBA" id="ARBA00040642"/>
    </source>
</evidence>
<dbReference type="CDD" id="cd03870">
    <property type="entry name" value="M14_CPA"/>
    <property type="match status" value="1"/>
</dbReference>
<evidence type="ECO:0000256" key="7">
    <source>
        <dbReference type="ARBA" id="ARBA00022723"/>
    </source>
</evidence>
<keyword evidence="20" id="KW-1185">Reference proteome</keyword>
<evidence type="ECO:0000256" key="17">
    <source>
        <dbReference type="PROSITE-ProRule" id="PRU01379"/>
    </source>
</evidence>
<evidence type="ECO:0000313" key="20">
    <source>
        <dbReference type="Proteomes" id="UP000007635"/>
    </source>
</evidence>
<comment type="subcellular location">
    <subcellularLocation>
        <location evidence="2">Secreted</location>
    </subcellularLocation>
</comment>
<keyword evidence="12" id="KW-0865">Zymogen</keyword>
<dbReference type="Pfam" id="PF00246">
    <property type="entry name" value="Peptidase_M14"/>
    <property type="match status" value="1"/>
</dbReference>
<comment type="similarity">
    <text evidence="3 17">Belongs to the peptidase M14 family.</text>
</comment>
<proteinExistence type="inferred from homology"/>
<accession>A0AAQ4PNG1</accession>
<dbReference type="PANTHER" id="PTHR11705">
    <property type="entry name" value="PROTEASE FAMILY M14 CARBOXYPEPTIDASE A,B"/>
    <property type="match status" value="1"/>
</dbReference>
<evidence type="ECO:0000256" key="2">
    <source>
        <dbReference type="ARBA" id="ARBA00004613"/>
    </source>
</evidence>
<organism evidence="19 20">
    <name type="scientific">Gasterosteus aculeatus aculeatus</name>
    <name type="common">three-spined stickleback</name>
    <dbReference type="NCBI Taxonomy" id="481459"/>
    <lineage>
        <taxon>Eukaryota</taxon>
        <taxon>Metazoa</taxon>
        <taxon>Chordata</taxon>
        <taxon>Craniata</taxon>
        <taxon>Vertebrata</taxon>
        <taxon>Euteleostomi</taxon>
        <taxon>Actinopterygii</taxon>
        <taxon>Neopterygii</taxon>
        <taxon>Teleostei</taxon>
        <taxon>Neoteleostei</taxon>
        <taxon>Acanthomorphata</taxon>
        <taxon>Eupercaria</taxon>
        <taxon>Perciformes</taxon>
        <taxon>Cottioidei</taxon>
        <taxon>Gasterosteales</taxon>
        <taxon>Gasterosteidae</taxon>
        <taxon>Gasterosteus</taxon>
    </lineage>
</organism>
<dbReference type="InterPro" id="IPR036990">
    <property type="entry name" value="M14A-like_propep"/>
</dbReference>